<dbReference type="Proteomes" id="UP000753908">
    <property type="component" value="Unassembled WGS sequence"/>
</dbReference>
<comment type="caution">
    <text evidence="1">The sequence shown here is derived from an EMBL/GenBank/DDBJ whole genome shotgun (WGS) entry which is preliminary data.</text>
</comment>
<dbReference type="AlphaFoldDB" id="A0A951PG08"/>
<evidence type="ECO:0000313" key="1">
    <source>
        <dbReference type="EMBL" id="MBW4542928.1"/>
    </source>
</evidence>
<dbReference type="EMBL" id="JAHHIF010000001">
    <property type="protein sequence ID" value="MBW4542928.1"/>
    <property type="molecule type" value="Genomic_DNA"/>
</dbReference>
<evidence type="ECO:0000313" key="2">
    <source>
        <dbReference type="Proteomes" id="UP000753908"/>
    </source>
</evidence>
<proteinExistence type="predicted"/>
<gene>
    <name evidence="1" type="ORF">KME25_00545</name>
</gene>
<accession>A0A951PG08</accession>
<protein>
    <submittedName>
        <fullName evidence="1">Uncharacterized protein</fullName>
    </submittedName>
</protein>
<reference evidence="1" key="2">
    <citation type="journal article" date="2022" name="Microbiol. Resour. Announc.">
        <title>Metagenome Sequencing to Explore Phylogenomics of Terrestrial Cyanobacteria.</title>
        <authorList>
            <person name="Ward R.D."/>
            <person name="Stajich J.E."/>
            <person name="Johansen J.R."/>
            <person name="Huntemann M."/>
            <person name="Clum A."/>
            <person name="Foster B."/>
            <person name="Foster B."/>
            <person name="Roux S."/>
            <person name="Palaniappan K."/>
            <person name="Varghese N."/>
            <person name="Mukherjee S."/>
            <person name="Reddy T.B.K."/>
            <person name="Daum C."/>
            <person name="Copeland A."/>
            <person name="Chen I.A."/>
            <person name="Ivanova N.N."/>
            <person name="Kyrpides N.C."/>
            <person name="Shapiro N."/>
            <person name="Eloe-Fadrosh E.A."/>
            <person name="Pietrasiak N."/>
        </authorList>
    </citation>
    <scope>NUCLEOTIDE SEQUENCE</scope>
    <source>
        <strain evidence="1">CPER-KK1</strain>
    </source>
</reference>
<name>A0A951PG08_9CYAN</name>
<reference evidence="1" key="1">
    <citation type="submission" date="2021-05" db="EMBL/GenBank/DDBJ databases">
        <authorList>
            <person name="Pietrasiak N."/>
            <person name="Ward R."/>
            <person name="Stajich J.E."/>
            <person name="Kurbessoian T."/>
        </authorList>
    </citation>
    <scope>NUCLEOTIDE SEQUENCE</scope>
    <source>
        <strain evidence="1">CPER-KK1</strain>
    </source>
</reference>
<organism evidence="1 2">
    <name type="scientific">Symplocastrum torsivum CPER-KK1</name>
    <dbReference type="NCBI Taxonomy" id="450513"/>
    <lineage>
        <taxon>Bacteria</taxon>
        <taxon>Bacillati</taxon>
        <taxon>Cyanobacteriota</taxon>
        <taxon>Cyanophyceae</taxon>
        <taxon>Oscillatoriophycideae</taxon>
        <taxon>Oscillatoriales</taxon>
        <taxon>Microcoleaceae</taxon>
        <taxon>Symplocastrum</taxon>
    </lineage>
</organism>
<sequence length="116" mass="12835">MCQASGAGLVIIRSDTQGDRNGTHQCGCPARLDFEQAARVLICPKSMCNVSWKVERCSKCHQFAVKSKDEFWGCLKCRELPKDQVNQSLHGGCVYCGQPLILLMEACLTCGNQPRQ</sequence>